<proteinExistence type="predicted"/>
<name>A0AAN8RWB1_POLSC</name>
<dbReference type="Proteomes" id="UP001372834">
    <property type="component" value="Unassembled WGS sequence"/>
</dbReference>
<evidence type="ECO:0000313" key="1">
    <source>
        <dbReference type="EMBL" id="KAK6629123.1"/>
    </source>
</evidence>
<protein>
    <submittedName>
        <fullName evidence="1">Uncharacterized protein</fullName>
    </submittedName>
</protein>
<dbReference type="AlphaFoldDB" id="A0AAN8RWB1"/>
<evidence type="ECO:0000313" key="2">
    <source>
        <dbReference type="Proteomes" id="UP001372834"/>
    </source>
</evidence>
<gene>
    <name evidence="1" type="ORF">RUM43_002940</name>
</gene>
<dbReference type="EMBL" id="JAWJWE010000036">
    <property type="protein sequence ID" value="KAK6629123.1"/>
    <property type="molecule type" value="Genomic_DNA"/>
</dbReference>
<sequence length="138" mass="15180">MAPRKCVKRTPLPRARTKQNGPGLIYLKISTRQSGCSSGEIRGKVTDRTMQVAQLNGCQVEVSTKVGQMLFKLFPFVGDGLMVVDAGDDGIGSVNSTVTTEIMETLTIREYKLIACYYCGKNQSELTRGTMNVAFEIY</sequence>
<accession>A0AAN8RWB1</accession>
<organism evidence="1 2">
    <name type="scientific">Polyplax serrata</name>
    <name type="common">Common mouse louse</name>
    <dbReference type="NCBI Taxonomy" id="468196"/>
    <lineage>
        <taxon>Eukaryota</taxon>
        <taxon>Metazoa</taxon>
        <taxon>Ecdysozoa</taxon>
        <taxon>Arthropoda</taxon>
        <taxon>Hexapoda</taxon>
        <taxon>Insecta</taxon>
        <taxon>Pterygota</taxon>
        <taxon>Neoptera</taxon>
        <taxon>Paraneoptera</taxon>
        <taxon>Psocodea</taxon>
        <taxon>Troctomorpha</taxon>
        <taxon>Phthiraptera</taxon>
        <taxon>Anoplura</taxon>
        <taxon>Polyplacidae</taxon>
        <taxon>Polyplax</taxon>
    </lineage>
</organism>
<comment type="caution">
    <text evidence="1">The sequence shown here is derived from an EMBL/GenBank/DDBJ whole genome shotgun (WGS) entry which is preliminary data.</text>
</comment>
<reference evidence="1 2" key="1">
    <citation type="submission" date="2023-10" db="EMBL/GenBank/DDBJ databases">
        <title>Genomes of two closely related lineages of the louse Polyplax serrata with different host specificities.</title>
        <authorList>
            <person name="Martinu J."/>
            <person name="Tarabai H."/>
            <person name="Stefka J."/>
            <person name="Hypsa V."/>
        </authorList>
    </citation>
    <scope>NUCLEOTIDE SEQUENCE [LARGE SCALE GENOMIC DNA]</scope>
    <source>
        <strain evidence="1">HR10_N</strain>
    </source>
</reference>